<reference evidence="17" key="1">
    <citation type="submission" date="2011-01" db="EMBL/GenBank/DDBJ databases">
        <authorList>
            <person name="Muzny D."/>
            <person name="Qin X."/>
            <person name="Buhay C."/>
            <person name="Dugan-Rocha S."/>
            <person name="Ding Y."/>
            <person name="Chen G."/>
            <person name="Hawes A."/>
            <person name="Holder M."/>
            <person name="Jhangiani S."/>
            <person name="Johnson A."/>
            <person name="Khan Z."/>
            <person name="Li Z."/>
            <person name="Liu W."/>
            <person name="Liu X."/>
            <person name="Perez L."/>
            <person name="Shen H."/>
            <person name="Wang Q."/>
            <person name="Watt J."/>
            <person name="Xi L."/>
            <person name="Xin Y."/>
            <person name="Zhou J."/>
            <person name="Deng J."/>
            <person name="Jiang H."/>
            <person name="Liu Y."/>
            <person name="Qu J."/>
            <person name="Song X.-Z."/>
            <person name="Zhang L."/>
            <person name="Villasana D."/>
            <person name="Johnson A."/>
            <person name="Liu J."/>
            <person name="Liyanage D."/>
            <person name="Lorensuhewa L."/>
            <person name="Robinson T."/>
            <person name="Song A."/>
            <person name="Song B.-B."/>
            <person name="Dinh H."/>
            <person name="Thornton R."/>
            <person name="Coyle M."/>
            <person name="Francisco L."/>
            <person name="Jackson L."/>
            <person name="Javaid M."/>
            <person name="Korchina V."/>
            <person name="Kovar C."/>
            <person name="Mata R."/>
            <person name="Mathew T."/>
            <person name="Ngo R."/>
            <person name="Nguyen L."/>
            <person name="Nguyen N."/>
            <person name="Okwuonu G."/>
            <person name="Ongeri F."/>
            <person name="Pham C."/>
            <person name="Simmons D."/>
            <person name="Wilczek-Boney K."/>
            <person name="Hale W."/>
            <person name="Jakkamsetti A."/>
            <person name="Pham P."/>
            <person name="Ruth R."/>
            <person name="San Lucas F."/>
            <person name="Warren J."/>
            <person name="Zhang J."/>
            <person name="Zhao Z."/>
            <person name="Zhou C."/>
            <person name="Zhu D."/>
            <person name="Lee S."/>
            <person name="Bess C."/>
            <person name="Blankenburg K."/>
            <person name="Forbes L."/>
            <person name="Fu Q."/>
            <person name="Gubbala S."/>
            <person name="Hirani K."/>
            <person name="Jayaseelan J.C."/>
            <person name="Lara F."/>
            <person name="Munidasa M."/>
            <person name="Palculict T."/>
            <person name="Patil S."/>
            <person name="Pu L.-L."/>
            <person name="Saada N."/>
            <person name="Tang L."/>
            <person name="Weissenberger G."/>
            <person name="Zhu Y."/>
            <person name="Hemphill L."/>
            <person name="Shang Y."/>
            <person name="Youmans B."/>
            <person name="Ayvaz T."/>
            <person name="Ross M."/>
            <person name="Santibanez J."/>
            <person name="Aqrawi P."/>
            <person name="Gross S."/>
            <person name="Joshi V."/>
            <person name="Fowler G."/>
            <person name="Nazareth L."/>
            <person name="Reid J."/>
            <person name="Worley K."/>
            <person name="Petrosino J."/>
            <person name="Highlander S."/>
            <person name="Gibbs R."/>
        </authorList>
    </citation>
    <scope>NUCLEOTIDE SEQUENCE [LARGE SCALE GENOMIC DNA]</scope>
    <source>
        <strain evidence="17">ATCC 33269</strain>
    </source>
</reference>
<keyword evidence="11" id="KW-0804">Transcription</keyword>
<protein>
    <recommendedName>
        <fullName evidence="2">histidine kinase</fullName>
        <ecNumber evidence="2">2.7.13.3</ecNumber>
    </recommendedName>
</protein>
<keyword evidence="3 12" id="KW-0597">Phosphoprotein</keyword>
<evidence type="ECO:0000313" key="18">
    <source>
        <dbReference type="Proteomes" id="UP000005580"/>
    </source>
</evidence>
<keyword evidence="13" id="KW-1133">Transmembrane helix</keyword>
<evidence type="ECO:0000256" key="10">
    <source>
        <dbReference type="ARBA" id="ARBA00023125"/>
    </source>
</evidence>
<dbReference type="GO" id="GO:0003700">
    <property type="term" value="F:DNA-binding transcription factor activity"/>
    <property type="evidence" value="ECO:0007669"/>
    <property type="project" value="InterPro"/>
</dbReference>
<dbReference type="Gene3D" id="1.10.10.60">
    <property type="entry name" value="Homeodomain-like"/>
    <property type="match status" value="1"/>
</dbReference>
<dbReference type="STRING" id="28134.SAMN05444288_0680"/>
<evidence type="ECO:0000259" key="14">
    <source>
        <dbReference type="PROSITE" id="PS01124"/>
    </source>
</evidence>
<dbReference type="Pfam" id="PF12833">
    <property type="entry name" value="HTH_18"/>
    <property type="match status" value="1"/>
</dbReference>
<dbReference type="PROSITE" id="PS50110">
    <property type="entry name" value="RESPONSE_REGULATORY"/>
    <property type="match status" value="1"/>
</dbReference>
<proteinExistence type="predicted"/>
<dbReference type="InterPro" id="IPR004358">
    <property type="entry name" value="Sig_transdc_His_kin-like_C"/>
</dbReference>
<dbReference type="FunFam" id="3.30.565.10:FF:000037">
    <property type="entry name" value="Hybrid sensor histidine kinase/response regulator"/>
    <property type="match status" value="1"/>
</dbReference>
<dbReference type="Pfam" id="PF00072">
    <property type="entry name" value="Response_reg"/>
    <property type="match status" value="1"/>
</dbReference>
<evidence type="ECO:0000259" key="16">
    <source>
        <dbReference type="PROSITE" id="PS50110"/>
    </source>
</evidence>
<keyword evidence="9" id="KW-0805">Transcription regulation</keyword>
<dbReference type="eggNOG" id="COG0745">
    <property type="taxonomic scope" value="Bacteria"/>
</dbReference>
<keyword evidence="6 17" id="KW-0418">Kinase</keyword>
<dbReference type="PROSITE" id="PS00041">
    <property type="entry name" value="HTH_ARAC_FAMILY_1"/>
    <property type="match status" value="2"/>
</dbReference>
<dbReference type="InterPro" id="IPR018062">
    <property type="entry name" value="HTH_AraC-typ_CS"/>
</dbReference>
<dbReference type="PANTHER" id="PTHR43547:SF2">
    <property type="entry name" value="HYBRID SIGNAL TRANSDUCTION HISTIDINE KINASE C"/>
    <property type="match status" value="1"/>
</dbReference>
<evidence type="ECO:0000313" key="17">
    <source>
        <dbReference type="EMBL" id="EFZ37798.1"/>
    </source>
</evidence>
<sequence length="880" mass="98959">MGFKKFLVCILLSLLMASCGNRKGQYVIGVSQCSEDIWREKLNEELQMGTYLHDNVSIRFASANDDDRRQIEQINEYIRQGVDLLIVSPNQVHTISPAIDKAYDRGIPVILFDRKTDSKKYTAFIGADNFEAGRTMGEYISRKLGGRGNVVEIAGLNGSSPAIERHKGFMKAIGKYPNIRLIDMRYADWLKDRAYSAMDSILMKRRNIDCVFGQNDRMAVGALQAARQHGLDSIVYVGIDALPVAGGGLENVRDGWLSASYIYPTRGDLVLQLAMNILEGKPYKRDNYLKGALVTRDNAGVLLMQNEEMSKQRSRLYSLHDRVDTYLAQYNHQKVYIVLFCIITLLLIGFITYIYRTAVMKRRMEEEATNAKLQFFTNISHELRTPLTLIADPVEHIIDDENLTRQQRTMLQIVRRNVNILTRLVGEILDFRKIQNGKMTLTLSDFNLSDCLKQWIDVFAATARKKKIALELECSDDIRMRADIYKVERICYNLLSNAVKFTQEGGRITLKAATDGDKVSICVTDTGMGIAKDELSRIFERFYQVKDSYGGGTGIGLAIVKSFAELHHGTAVVDSEEGKGTTFTVTLPLTNNDHGTVETQAVYTPTEEENEDMTALDAATEMMTSKVTDTDNKEKPRLLVIDDNMDVRAYIMALLGEEYDISQAADGKEGLKKAMTSVPDIIVCDVMMPVMDGLEFCRRVKADTITSHIPVILLTARALEEQRAEGYDCGADAYIAKPFNGQVMKSRVKNLLESRRHLKYIYSNSEDMPQSAADAENEFLSEFRAVVLKHLANSDFSVETASAEMGLSRVQLYRKIKALTGSTPVEIIRITRLKHAERLLKSTSKTVAEVSYDVGFSSPSYFSKCYKEYFGVLPGDMQSV</sequence>
<dbReference type="SUPFAM" id="SSF52172">
    <property type="entry name" value="CheY-like"/>
    <property type="match status" value="1"/>
</dbReference>
<dbReference type="InterPro" id="IPR003661">
    <property type="entry name" value="HisK_dim/P_dom"/>
</dbReference>
<evidence type="ECO:0000259" key="15">
    <source>
        <dbReference type="PROSITE" id="PS50109"/>
    </source>
</evidence>
<accession>E7RM17</accession>
<feature type="transmembrane region" description="Helical" evidence="13">
    <location>
        <begin position="335"/>
        <end position="355"/>
    </location>
</feature>
<feature type="domain" description="Response regulatory" evidence="16">
    <location>
        <begin position="637"/>
        <end position="752"/>
    </location>
</feature>
<keyword evidence="5" id="KW-0547">Nucleotide-binding</keyword>
<evidence type="ECO:0000256" key="7">
    <source>
        <dbReference type="ARBA" id="ARBA00022840"/>
    </source>
</evidence>
<evidence type="ECO:0000256" key="4">
    <source>
        <dbReference type="ARBA" id="ARBA00022679"/>
    </source>
</evidence>
<dbReference type="SMART" id="SM00388">
    <property type="entry name" value="HisKA"/>
    <property type="match status" value="1"/>
</dbReference>
<dbReference type="InterPro" id="IPR036890">
    <property type="entry name" value="HATPase_C_sf"/>
</dbReference>
<dbReference type="PANTHER" id="PTHR43547">
    <property type="entry name" value="TWO-COMPONENT HISTIDINE KINASE"/>
    <property type="match status" value="1"/>
</dbReference>
<dbReference type="Pfam" id="PF13407">
    <property type="entry name" value="Peripla_BP_4"/>
    <property type="match status" value="1"/>
</dbReference>
<dbReference type="GO" id="GO:0005524">
    <property type="term" value="F:ATP binding"/>
    <property type="evidence" value="ECO:0007669"/>
    <property type="project" value="UniProtKB-KW"/>
</dbReference>
<dbReference type="CDD" id="cd17574">
    <property type="entry name" value="REC_OmpR"/>
    <property type="match status" value="1"/>
</dbReference>
<dbReference type="HOGENOM" id="CLU_000445_28_7_10"/>
<dbReference type="CDD" id="cd06308">
    <property type="entry name" value="PBP1_sensor_kinase-like"/>
    <property type="match status" value="1"/>
</dbReference>
<dbReference type="EC" id="2.7.13.3" evidence="2"/>
<dbReference type="PROSITE" id="PS51257">
    <property type="entry name" value="PROKAR_LIPOPROTEIN"/>
    <property type="match status" value="1"/>
</dbReference>
<evidence type="ECO:0000256" key="12">
    <source>
        <dbReference type="PROSITE-ProRule" id="PRU00169"/>
    </source>
</evidence>
<dbReference type="SUPFAM" id="SSF55874">
    <property type="entry name" value="ATPase domain of HSP90 chaperone/DNA topoisomerase II/histidine kinase"/>
    <property type="match status" value="1"/>
</dbReference>
<dbReference type="Gene3D" id="3.40.50.2300">
    <property type="match status" value="3"/>
</dbReference>
<dbReference type="Gene3D" id="3.30.565.10">
    <property type="entry name" value="Histidine kinase-like ATPase, C-terminal domain"/>
    <property type="match status" value="1"/>
</dbReference>
<keyword evidence="4" id="KW-0808">Transferase</keyword>
<keyword evidence="18" id="KW-1185">Reference proteome</keyword>
<dbReference type="FunFam" id="1.10.287.130:FF:000045">
    <property type="entry name" value="Two-component system sensor histidine kinase/response regulator"/>
    <property type="match status" value="1"/>
</dbReference>
<keyword evidence="13" id="KW-0472">Membrane</keyword>
<dbReference type="EMBL" id="AEPE02000002">
    <property type="protein sequence ID" value="EFZ37798.1"/>
    <property type="molecule type" value="Genomic_DNA"/>
</dbReference>
<dbReference type="PRINTS" id="PR00344">
    <property type="entry name" value="BCTRLSENSOR"/>
</dbReference>
<dbReference type="PROSITE" id="PS50109">
    <property type="entry name" value="HIS_KIN"/>
    <property type="match status" value="1"/>
</dbReference>
<feature type="domain" description="HTH araC/xylS-type" evidence="14">
    <location>
        <begin position="781"/>
        <end position="880"/>
    </location>
</feature>
<dbReference type="SMART" id="SM00387">
    <property type="entry name" value="HATPase_c"/>
    <property type="match status" value="1"/>
</dbReference>
<dbReference type="SUPFAM" id="SSF53822">
    <property type="entry name" value="Periplasmic binding protein-like I"/>
    <property type="match status" value="1"/>
</dbReference>
<evidence type="ECO:0000256" key="5">
    <source>
        <dbReference type="ARBA" id="ARBA00022741"/>
    </source>
</evidence>
<dbReference type="InterPro" id="IPR001789">
    <property type="entry name" value="Sig_transdc_resp-reg_receiver"/>
</dbReference>
<dbReference type="CDD" id="cd00082">
    <property type="entry name" value="HisKA"/>
    <property type="match status" value="1"/>
</dbReference>
<dbReference type="Pfam" id="PF02518">
    <property type="entry name" value="HATPase_c"/>
    <property type="match status" value="1"/>
</dbReference>
<dbReference type="InterPro" id="IPR005467">
    <property type="entry name" value="His_kinase_dom"/>
</dbReference>
<evidence type="ECO:0000256" key="8">
    <source>
        <dbReference type="ARBA" id="ARBA00023012"/>
    </source>
</evidence>
<dbReference type="InterPro" id="IPR011006">
    <property type="entry name" value="CheY-like_superfamily"/>
</dbReference>
<dbReference type="InterPro" id="IPR009057">
    <property type="entry name" value="Homeodomain-like_sf"/>
</dbReference>
<dbReference type="InterPro" id="IPR003594">
    <property type="entry name" value="HATPase_dom"/>
</dbReference>
<evidence type="ECO:0000256" key="11">
    <source>
        <dbReference type="ARBA" id="ARBA00023163"/>
    </source>
</evidence>
<dbReference type="GO" id="GO:0043565">
    <property type="term" value="F:sequence-specific DNA binding"/>
    <property type="evidence" value="ECO:0007669"/>
    <property type="project" value="InterPro"/>
</dbReference>
<dbReference type="InterPro" id="IPR036097">
    <property type="entry name" value="HisK_dim/P_sf"/>
</dbReference>
<dbReference type="eggNOG" id="COG1879">
    <property type="taxonomic scope" value="Bacteria"/>
</dbReference>
<dbReference type="Pfam" id="PF00512">
    <property type="entry name" value="HisKA"/>
    <property type="match status" value="1"/>
</dbReference>
<dbReference type="InterPro" id="IPR028082">
    <property type="entry name" value="Peripla_BP_I"/>
</dbReference>
<dbReference type="SUPFAM" id="SSF46689">
    <property type="entry name" value="Homeodomain-like"/>
    <property type="match status" value="1"/>
</dbReference>
<evidence type="ECO:0000256" key="2">
    <source>
        <dbReference type="ARBA" id="ARBA00012438"/>
    </source>
</evidence>
<evidence type="ECO:0000256" key="13">
    <source>
        <dbReference type="SAM" id="Phobius"/>
    </source>
</evidence>
<comment type="catalytic activity">
    <reaction evidence="1">
        <text>ATP + protein L-histidine = ADP + protein N-phospho-L-histidine.</text>
        <dbReference type="EC" id="2.7.13.3"/>
    </reaction>
</comment>
<keyword evidence="7" id="KW-0067">ATP-binding</keyword>
<organism evidence="17 18">
    <name type="scientific">Hoylesella oralis ATCC 33269</name>
    <dbReference type="NCBI Taxonomy" id="873533"/>
    <lineage>
        <taxon>Bacteria</taxon>
        <taxon>Pseudomonadati</taxon>
        <taxon>Bacteroidota</taxon>
        <taxon>Bacteroidia</taxon>
        <taxon>Bacteroidales</taxon>
        <taxon>Prevotellaceae</taxon>
        <taxon>Hoylesella</taxon>
    </lineage>
</organism>
<dbReference type="SMART" id="SM00448">
    <property type="entry name" value="REC"/>
    <property type="match status" value="1"/>
</dbReference>
<dbReference type="SMART" id="SM00342">
    <property type="entry name" value="HTH_ARAC"/>
    <property type="match status" value="1"/>
</dbReference>
<evidence type="ECO:0000256" key="9">
    <source>
        <dbReference type="ARBA" id="ARBA00023015"/>
    </source>
</evidence>
<keyword evidence="8" id="KW-0902">Two-component regulatory system</keyword>
<dbReference type="FunFam" id="3.40.50.2300:FF:000138">
    <property type="entry name" value="Two-component system sensor histidine kinase/response regulator"/>
    <property type="match status" value="1"/>
</dbReference>
<gene>
    <name evidence="17" type="ORF">HMPREF0663_10167</name>
</gene>
<dbReference type="SUPFAM" id="SSF47384">
    <property type="entry name" value="Homodimeric domain of signal transducing histidine kinase"/>
    <property type="match status" value="1"/>
</dbReference>
<dbReference type="CDD" id="cd16922">
    <property type="entry name" value="HATPase_EvgS-ArcB-TorS-like"/>
    <property type="match status" value="1"/>
</dbReference>
<evidence type="ECO:0000256" key="1">
    <source>
        <dbReference type="ARBA" id="ARBA00000085"/>
    </source>
</evidence>
<dbReference type="PROSITE" id="PS01124">
    <property type="entry name" value="HTH_ARAC_FAMILY_2"/>
    <property type="match status" value="1"/>
</dbReference>
<keyword evidence="10" id="KW-0238">DNA-binding</keyword>
<dbReference type="Proteomes" id="UP000005580">
    <property type="component" value="Unassembled WGS sequence"/>
</dbReference>
<dbReference type="InterPro" id="IPR018060">
    <property type="entry name" value="HTH_AraC"/>
</dbReference>
<feature type="modified residue" description="4-aspartylphosphate" evidence="12">
    <location>
        <position position="685"/>
    </location>
</feature>
<comment type="caution">
    <text evidence="17">The sequence shown here is derived from an EMBL/GenBank/DDBJ whole genome shotgun (WGS) entry which is preliminary data.</text>
</comment>
<dbReference type="InterPro" id="IPR025997">
    <property type="entry name" value="SBP_2_dom"/>
</dbReference>
<keyword evidence="13" id="KW-0812">Transmembrane</keyword>
<feature type="domain" description="Histidine kinase" evidence="15">
    <location>
        <begin position="378"/>
        <end position="591"/>
    </location>
</feature>
<dbReference type="Gene3D" id="1.10.287.130">
    <property type="match status" value="1"/>
</dbReference>
<dbReference type="GO" id="GO:0000155">
    <property type="term" value="F:phosphorelay sensor kinase activity"/>
    <property type="evidence" value="ECO:0007669"/>
    <property type="project" value="InterPro"/>
</dbReference>
<dbReference type="RefSeq" id="WP_004368829.1">
    <property type="nucleotide sequence ID" value="NZ_GL833119.1"/>
</dbReference>
<evidence type="ECO:0000256" key="3">
    <source>
        <dbReference type="ARBA" id="ARBA00022553"/>
    </source>
</evidence>
<evidence type="ECO:0000256" key="6">
    <source>
        <dbReference type="ARBA" id="ARBA00022777"/>
    </source>
</evidence>
<name>E7RM17_9BACT</name>
<dbReference type="eggNOG" id="COG2205">
    <property type="taxonomic scope" value="Bacteria"/>
</dbReference>
<dbReference type="AlphaFoldDB" id="E7RM17"/>